<dbReference type="InterPro" id="IPR025263">
    <property type="entry name" value="YhdP_central"/>
</dbReference>
<evidence type="ECO:0000256" key="1">
    <source>
        <dbReference type="SAM" id="MobiDB-lite"/>
    </source>
</evidence>
<feature type="compositionally biased region" description="Low complexity" evidence="1">
    <location>
        <begin position="986"/>
        <end position="1001"/>
    </location>
</feature>
<dbReference type="NCBIfam" id="TIGR02099">
    <property type="entry name" value="YhdP family protein"/>
    <property type="match status" value="1"/>
</dbReference>
<protein>
    <submittedName>
        <fullName evidence="4">TIGR02099 family protein</fullName>
    </submittedName>
</protein>
<keyword evidence="2" id="KW-1133">Transmembrane helix</keyword>
<dbReference type="Proteomes" id="UP000250928">
    <property type="component" value="Unassembled WGS sequence"/>
</dbReference>
<feature type="compositionally biased region" description="Basic and acidic residues" evidence="1">
    <location>
        <begin position="1304"/>
        <end position="1325"/>
    </location>
</feature>
<feature type="domain" description="YhdP central" evidence="3">
    <location>
        <begin position="4"/>
        <end position="1265"/>
    </location>
</feature>
<gene>
    <name evidence="4" type="ORF">C3L24_04435</name>
</gene>
<dbReference type="Pfam" id="PF13116">
    <property type="entry name" value="YhdP"/>
    <property type="match status" value="1"/>
</dbReference>
<evidence type="ECO:0000313" key="4">
    <source>
        <dbReference type="EMBL" id="PUE03593.1"/>
    </source>
</evidence>
<keyword evidence="2" id="KW-0472">Membrane</keyword>
<dbReference type="InterPro" id="IPR011836">
    <property type="entry name" value="YhdP"/>
</dbReference>
<accession>A0A6N4DZI7</accession>
<reference evidence="4 5" key="1">
    <citation type="submission" date="2018-01" db="EMBL/GenBank/DDBJ databases">
        <title>Novel co-symbiosis in the lucinid bivalve Phacoides pectinatus.</title>
        <authorList>
            <person name="Lim S.J."/>
            <person name="Davis B.G."/>
            <person name="Gill D.E."/>
            <person name="Engel A.S."/>
            <person name="Anderson L.C."/>
            <person name="Campbell B.J."/>
        </authorList>
    </citation>
    <scope>NUCLEOTIDE SEQUENCE [LARGE SCALE GENOMIC DNA]</scope>
    <source>
        <strain evidence="4">N3_P5</strain>
    </source>
</reference>
<evidence type="ECO:0000259" key="3">
    <source>
        <dbReference type="Pfam" id="PF13116"/>
    </source>
</evidence>
<dbReference type="PANTHER" id="PTHR38690">
    <property type="entry name" value="PROTEASE-RELATED"/>
    <property type="match status" value="1"/>
</dbReference>
<proteinExistence type="predicted"/>
<comment type="caution">
    <text evidence="4">The sequence shown here is derived from an EMBL/GenBank/DDBJ whole genome shotgun (WGS) entry which is preliminary data.</text>
</comment>
<organism evidence="4 5">
    <name type="scientific">Candidatus Sedimenticola endophacoides</name>
    <dbReference type="NCBI Taxonomy" id="2548426"/>
    <lineage>
        <taxon>Bacteria</taxon>
        <taxon>Pseudomonadati</taxon>
        <taxon>Pseudomonadota</taxon>
        <taxon>Gammaproteobacteria</taxon>
        <taxon>Chromatiales</taxon>
        <taxon>Sedimenticolaceae</taxon>
        <taxon>Sedimenticola</taxon>
    </lineage>
</organism>
<feature type="region of interest" description="Disordered" evidence="1">
    <location>
        <begin position="1266"/>
        <end position="1325"/>
    </location>
</feature>
<name>A0A6N4DZI7_9GAMM</name>
<feature type="transmembrane region" description="Helical" evidence="2">
    <location>
        <begin position="12"/>
        <end position="31"/>
    </location>
</feature>
<keyword evidence="2" id="KW-0812">Transmembrane</keyword>
<dbReference type="PANTHER" id="PTHR38690:SF1">
    <property type="entry name" value="PROTEASE"/>
    <property type="match status" value="1"/>
</dbReference>
<feature type="compositionally biased region" description="Basic and acidic residues" evidence="1">
    <location>
        <begin position="1266"/>
        <end position="1278"/>
    </location>
</feature>
<feature type="region of interest" description="Disordered" evidence="1">
    <location>
        <begin position="983"/>
        <end position="1004"/>
    </location>
</feature>
<evidence type="ECO:0000313" key="5">
    <source>
        <dbReference type="Proteomes" id="UP000250928"/>
    </source>
</evidence>
<sequence>MIRHLSRLTYRLTLLLIFLSGLAVLLARLLLPLAELYRGEIEQLAGEALGQPVQVGFMEAHWRGLGPRLILHNVDLVNPQNQRVTLRLSEIQVDIALLDSLRNRAVTTRRITLARPSILIKRRTDGSFAVEGLQGLEGLAAAPQRADAGGLFLLPRRIAVSDGTILWENQAIGAAPMRFTNVNLELFNDHQRHQIHGELSLPGASASRLSLAADIRGDLQQPGGWSGDFYLGGEQLILEQLLRHRIPSGYAVPDGQLGMRLWSRWRDGRMQHLEGELQVQRLRIEQLPSSGAPRHWEADAFGGAFQWLRRPQGWQLEIGDISYRHGGDGWPVGRIGLHSGIDPDGTEWLTARADFLRIQDLLGLATLFPLPDPALDERLRQGRPVGDIHDLRLELRGNEQWALSARATGLGMRPWQSLPGLSNLSAAVRAGPGGGSLEIDSRNTLIDTNGMFRAPLRLERLQGNLAWHLASDGEWVLTSPLLRASNQDIQTRSRLRLAFPPAPGASPFIDLQTDFQDGDTRHAGRYYPTSIMPAAVVGWLDRAIGGGRVRGGSCLLRGPLFEFPFDQHPSGRFQVLFDVEGLDLDYQGGWPSLSGVAAQVEFLGNAMHIEAQEAKILDTRIESLRVAIEDLAGTGPLTLDGTTEGPLADTLRLLTESPLAEQFGRLAEGIEAAGQARLDLDLTLPLDDEGEPRLDGRLMMRDAALDLRQWELPVRNIAGTLRFDQDRVRAKGIKGRLHGSPVEVDVAPEGGKATRLTARTTLAAERLRQRLPELPLDRLSGEGEVTLRLDIPHSLMGQGEATVALRIHSDLRGFAIDLPAPLGKTAERARELELETELGGARTPLRFHHAGLLSGALLIDPDTPGGVSRGEIRLGDARAELPQHPGVRIHGGWKRLDLAPWLDLATPGGGTPAPDLRLIDLRFEQLRHGGLELHQPRLTLRRDEGGWSGELSSDLAEGRLTIPAGDSDQPLRLDLERLNLAFDPQSDTPAAPADPSAAPDPTRLPAIDASVKAFQINGHPYGQLNLKTERVARGMRIEQFDLDAPGNRITASGDWILDAGGAQHTRMIAALTSDDFGKVLEDLGFNKNIDGASAEFDMAIDWPGSPLAFSRKALDGRLTMQLGSGRFLAIDPGVGRIFGLLNVGTLFRRLTLDFKDVLQEGFAFDDISGSFILERGDAYTEDFRINSPSSTIEIAGRIGLGREDFDQMVTVTPQLSSNLTMAGAVTGGPVVGAALYLVQKLVGKEVDKVSRVQYIVTGPWEEPSIEKHRTQADPETPREGVVGGFRADTGQPPQTEWVLPTPDGKPRFDLSIDTPREQEREPALH</sequence>
<evidence type="ECO:0000256" key="2">
    <source>
        <dbReference type="SAM" id="Phobius"/>
    </source>
</evidence>
<dbReference type="EMBL" id="PQCO01000155">
    <property type="protein sequence ID" value="PUE03593.1"/>
    <property type="molecule type" value="Genomic_DNA"/>
</dbReference>